<dbReference type="AlphaFoldDB" id="A0A1S3IN85"/>
<feature type="region of interest" description="Disordered" evidence="19">
    <location>
        <begin position="1167"/>
        <end position="1244"/>
    </location>
</feature>
<dbReference type="KEGG" id="lak:106165844"/>
<dbReference type="FunFam" id="3.40.850.10:FF:000038">
    <property type="entry name" value="chromosome-associated kinesin KIF4A"/>
    <property type="match status" value="1"/>
</dbReference>
<dbReference type="GO" id="GO:0003777">
    <property type="term" value="F:microtubule motor activity"/>
    <property type="evidence" value="ECO:0007669"/>
    <property type="project" value="InterPro"/>
</dbReference>
<evidence type="ECO:0000256" key="14">
    <source>
        <dbReference type="ARBA" id="ARBA00023212"/>
    </source>
</evidence>
<evidence type="ECO:0000313" key="21">
    <source>
        <dbReference type="Proteomes" id="UP000085678"/>
    </source>
</evidence>
<feature type="compositionally biased region" description="Basic and acidic residues" evidence="19">
    <location>
        <begin position="788"/>
        <end position="798"/>
    </location>
</feature>
<dbReference type="FunCoup" id="A0A1S3IN85">
    <property type="interactions" value="200"/>
</dbReference>
<dbReference type="RefSeq" id="XP_013399662.1">
    <property type="nucleotide sequence ID" value="XM_013544208.1"/>
</dbReference>
<protein>
    <submittedName>
        <fullName evidence="22">Chromosome-associated kinesin KIF4-like</fullName>
    </submittedName>
</protein>
<dbReference type="GO" id="GO:0005524">
    <property type="term" value="F:ATP binding"/>
    <property type="evidence" value="ECO:0007669"/>
    <property type="project" value="UniProtKB-UniRule"/>
</dbReference>
<dbReference type="OMA" id="GDMGHTT"/>
<keyword evidence="21" id="KW-1185">Reference proteome</keyword>
<evidence type="ECO:0000256" key="19">
    <source>
        <dbReference type="SAM" id="MobiDB-lite"/>
    </source>
</evidence>
<feature type="region of interest" description="Disordered" evidence="19">
    <location>
        <begin position="776"/>
        <end position="798"/>
    </location>
</feature>
<dbReference type="GO" id="GO:0008017">
    <property type="term" value="F:microtubule binding"/>
    <property type="evidence" value="ECO:0007669"/>
    <property type="project" value="InterPro"/>
</dbReference>
<comment type="cofactor">
    <cofactor evidence="1">
        <name>[4Fe-4S] cluster</name>
        <dbReference type="ChEBI" id="CHEBI:49883"/>
    </cofactor>
</comment>
<keyword evidence="5" id="KW-0493">Microtubule</keyword>
<dbReference type="InterPro" id="IPR036961">
    <property type="entry name" value="Kinesin_motor_dom_sf"/>
</dbReference>
<comment type="subcellular location">
    <subcellularLocation>
        <location evidence="3">Cytoplasm</location>
        <location evidence="3">Cytoskeleton</location>
    </subcellularLocation>
    <subcellularLocation>
        <location evidence="2">Nucleus</location>
    </subcellularLocation>
</comment>
<dbReference type="InterPro" id="IPR019821">
    <property type="entry name" value="Kinesin_motor_CS"/>
</dbReference>
<keyword evidence="6" id="KW-0479">Metal-binding</keyword>
<dbReference type="PROSITE" id="PS50067">
    <property type="entry name" value="KINESIN_MOTOR_2"/>
    <property type="match status" value="1"/>
</dbReference>
<evidence type="ECO:0000256" key="2">
    <source>
        <dbReference type="ARBA" id="ARBA00004123"/>
    </source>
</evidence>
<evidence type="ECO:0000256" key="9">
    <source>
        <dbReference type="ARBA" id="ARBA00023004"/>
    </source>
</evidence>
<dbReference type="GO" id="GO:0005829">
    <property type="term" value="C:cytosol"/>
    <property type="evidence" value="ECO:0007669"/>
    <property type="project" value="UniProtKB-ARBA"/>
</dbReference>
<dbReference type="PRINTS" id="PR00380">
    <property type="entry name" value="KINESINHEAVY"/>
</dbReference>
<dbReference type="InterPro" id="IPR001752">
    <property type="entry name" value="Kinesin_motor_dom"/>
</dbReference>
<evidence type="ECO:0000256" key="13">
    <source>
        <dbReference type="ARBA" id="ARBA00023175"/>
    </source>
</evidence>
<evidence type="ECO:0000256" key="12">
    <source>
        <dbReference type="ARBA" id="ARBA00023125"/>
    </source>
</evidence>
<reference evidence="22" key="1">
    <citation type="submission" date="2025-08" db="UniProtKB">
        <authorList>
            <consortium name="RefSeq"/>
        </authorList>
    </citation>
    <scope>IDENTIFICATION</scope>
    <source>
        <tissue evidence="22">Gonads</tissue>
    </source>
</reference>
<feature type="compositionally biased region" description="Basic and acidic residues" evidence="19">
    <location>
        <begin position="476"/>
        <end position="486"/>
    </location>
</feature>
<dbReference type="InterPro" id="IPR027417">
    <property type="entry name" value="P-loop_NTPase"/>
</dbReference>
<feature type="coiled-coil region" evidence="18">
    <location>
        <begin position="943"/>
        <end position="977"/>
    </location>
</feature>
<keyword evidence="14" id="KW-0206">Cytoskeleton</keyword>
<feature type="compositionally biased region" description="Basic and acidic residues" evidence="19">
    <location>
        <begin position="1060"/>
        <end position="1070"/>
    </location>
</feature>
<dbReference type="InParanoid" id="A0A1S3IN85"/>
<feature type="region of interest" description="Disordered" evidence="19">
    <location>
        <begin position="993"/>
        <end position="1014"/>
    </location>
</feature>
<evidence type="ECO:0000256" key="6">
    <source>
        <dbReference type="ARBA" id="ARBA00022723"/>
    </source>
</evidence>
<feature type="coiled-coil region" evidence="18">
    <location>
        <begin position="374"/>
        <end position="436"/>
    </location>
</feature>
<dbReference type="GO" id="GO:0003677">
    <property type="term" value="F:DNA binding"/>
    <property type="evidence" value="ECO:0007669"/>
    <property type="project" value="UniProtKB-KW"/>
</dbReference>
<dbReference type="Gene3D" id="3.40.850.10">
    <property type="entry name" value="Kinesin motor domain"/>
    <property type="match status" value="1"/>
</dbReference>
<dbReference type="OrthoDB" id="3176171at2759"/>
<evidence type="ECO:0000259" key="20">
    <source>
        <dbReference type="PROSITE" id="PS50067"/>
    </source>
</evidence>
<dbReference type="GO" id="GO:0007018">
    <property type="term" value="P:microtubule-based movement"/>
    <property type="evidence" value="ECO:0007669"/>
    <property type="project" value="InterPro"/>
</dbReference>
<keyword evidence="7 17" id="KW-0547">Nucleotide-binding</keyword>
<dbReference type="PANTHER" id="PTHR47969">
    <property type="entry name" value="CHROMOSOME-ASSOCIATED KINESIN KIF4A-RELATED"/>
    <property type="match status" value="1"/>
</dbReference>
<dbReference type="GO" id="GO:0046872">
    <property type="term" value="F:metal ion binding"/>
    <property type="evidence" value="ECO:0007669"/>
    <property type="project" value="UniProtKB-KW"/>
</dbReference>
<dbReference type="GO" id="GO:0005875">
    <property type="term" value="C:microtubule associated complex"/>
    <property type="evidence" value="ECO:0007669"/>
    <property type="project" value="TreeGrafter"/>
</dbReference>
<keyword evidence="9" id="KW-0408">Iron</keyword>
<evidence type="ECO:0000256" key="1">
    <source>
        <dbReference type="ARBA" id="ARBA00001966"/>
    </source>
</evidence>
<dbReference type="GeneID" id="106165844"/>
<dbReference type="Pfam" id="PF25764">
    <property type="entry name" value="KIF21A_4th"/>
    <property type="match status" value="1"/>
</dbReference>
<dbReference type="Proteomes" id="UP000085678">
    <property type="component" value="Unplaced"/>
</dbReference>
<evidence type="ECO:0000256" key="8">
    <source>
        <dbReference type="ARBA" id="ARBA00022840"/>
    </source>
</evidence>
<evidence type="ECO:0000256" key="4">
    <source>
        <dbReference type="ARBA" id="ARBA00022490"/>
    </source>
</evidence>
<evidence type="ECO:0000256" key="16">
    <source>
        <dbReference type="ARBA" id="ARBA00034078"/>
    </source>
</evidence>
<dbReference type="CDD" id="cd01372">
    <property type="entry name" value="KISc_KIF4"/>
    <property type="match status" value="1"/>
</dbReference>
<feature type="binding site" evidence="17">
    <location>
        <begin position="86"/>
        <end position="93"/>
    </location>
    <ligand>
        <name>ATP</name>
        <dbReference type="ChEBI" id="CHEBI:30616"/>
    </ligand>
</feature>
<evidence type="ECO:0000256" key="15">
    <source>
        <dbReference type="ARBA" id="ARBA00023242"/>
    </source>
</evidence>
<dbReference type="GO" id="GO:0051231">
    <property type="term" value="P:spindle elongation"/>
    <property type="evidence" value="ECO:0007669"/>
    <property type="project" value="TreeGrafter"/>
</dbReference>
<evidence type="ECO:0000256" key="5">
    <source>
        <dbReference type="ARBA" id="ARBA00022701"/>
    </source>
</evidence>
<feature type="coiled-coil region" evidence="18">
    <location>
        <begin position="871"/>
        <end position="898"/>
    </location>
</feature>
<comment type="cofactor">
    <cofactor evidence="16">
        <name>[2Fe-2S] cluster</name>
        <dbReference type="ChEBI" id="CHEBI:190135"/>
    </cofactor>
</comment>
<evidence type="ECO:0000256" key="7">
    <source>
        <dbReference type="ARBA" id="ARBA00022741"/>
    </source>
</evidence>
<evidence type="ECO:0000256" key="18">
    <source>
        <dbReference type="SAM" id="Coils"/>
    </source>
</evidence>
<evidence type="ECO:0000256" key="10">
    <source>
        <dbReference type="ARBA" id="ARBA00023014"/>
    </source>
</evidence>
<keyword evidence="15" id="KW-0539">Nucleus</keyword>
<dbReference type="PANTHER" id="PTHR47969:SF15">
    <property type="entry name" value="CHROMOSOME-ASSOCIATED KINESIN KIF4A-RELATED"/>
    <property type="match status" value="1"/>
</dbReference>
<organism evidence="21 22">
    <name type="scientific">Lingula anatina</name>
    <name type="common">Brachiopod</name>
    <name type="synonym">Lingula unguis</name>
    <dbReference type="NCBI Taxonomy" id="7574"/>
    <lineage>
        <taxon>Eukaryota</taxon>
        <taxon>Metazoa</taxon>
        <taxon>Spiralia</taxon>
        <taxon>Lophotrochozoa</taxon>
        <taxon>Brachiopoda</taxon>
        <taxon>Linguliformea</taxon>
        <taxon>Lingulata</taxon>
        <taxon>Lingulida</taxon>
        <taxon>Linguloidea</taxon>
        <taxon>Lingulidae</taxon>
        <taxon>Lingula</taxon>
    </lineage>
</organism>
<name>A0A1S3IN85_LINAN</name>
<feature type="coiled-coil region" evidence="18">
    <location>
        <begin position="687"/>
        <end position="714"/>
    </location>
</feature>
<feature type="region of interest" description="Disordered" evidence="19">
    <location>
        <begin position="1056"/>
        <end position="1078"/>
    </location>
</feature>
<dbReference type="Pfam" id="PF00225">
    <property type="entry name" value="Kinesin"/>
    <property type="match status" value="1"/>
</dbReference>
<keyword evidence="8 17" id="KW-0067">ATP-binding</keyword>
<feature type="coiled-coil region" evidence="18">
    <location>
        <begin position="506"/>
        <end position="647"/>
    </location>
</feature>
<keyword evidence="4" id="KW-0963">Cytoplasm</keyword>
<dbReference type="GO" id="GO:0005634">
    <property type="term" value="C:nucleus"/>
    <property type="evidence" value="ECO:0007669"/>
    <property type="project" value="UniProtKB-SubCell"/>
</dbReference>
<dbReference type="STRING" id="7574.A0A1S3IN85"/>
<comment type="similarity">
    <text evidence="17">Belongs to the TRAFAC class myosin-kinesin ATPase superfamily. Kinesin family.</text>
</comment>
<accession>A0A1S3IN85</accession>
<proteinExistence type="inferred from homology"/>
<evidence type="ECO:0000256" key="3">
    <source>
        <dbReference type="ARBA" id="ARBA00004245"/>
    </source>
</evidence>
<dbReference type="SUPFAM" id="SSF52540">
    <property type="entry name" value="P-loop containing nucleoside triphosphate hydrolases"/>
    <property type="match status" value="1"/>
</dbReference>
<feature type="compositionally biased region" description="Basic and acidic residues" evidence="19">
    <location>
        <begin position="1172"/>
        <end position="1187"/>
    </location>
</feature>
<dbReference type="GO" id="GO:0005874">
    <property type="term" value="C:microtubule"/>
    <property type="evidence" value="ECO:0007669"/>
    <property type="project" value="UniProtKB-KW"/>
</dbReference>
<sequence>MSQDKVIPVKVALRARPLIPRETSEGCQQCLEFIPGEPQVVIGTKSFTYDFAFSPNTSQELVYDRAVANLVKGVFKGYNATVLAYGQTGSGKTYTMGSGYNISLEEDEDLAGVIPRVVRQLYRGIQEREESHTFVVRVSFLEIYNEDLHDLLSSNSSKDLAIREDPEGGILIPGLTETVVSSPEDTILCLEHGSTHRTTGATAMNATSSRSHAIFTIMVEQQSREDSNDFMKSKFHLVDLAGSERCKRTQAEGGRFKEGVNINLGLLALGNVISALGDESQKRSHIPYRDSKLTRLLQDSLGGNSHTVMIACVSPSDSNMEETLNTLRYADRARKIKNKPIVNRDPQAAEILRLKGVVQQLQVQLMQNGGVPGKFEGSIDIKALKERIKELEEENHKLSKELESAVDNSTGLCEKIIKTELARDRLKERLRDLRQQAGLTLNITQELEISGELKDKVDAMKDLSRKIQEFPEEEHELSTIEEETKTESSGSSPVPDEFDAKHALCQAKLSKELQELNRLINLKQDLASQLSENDGRLDNMRVEYEKNVKELESQLENLMKEKEQLQAALDSAKAQTNANKISEQRRQRLKELEKELAAKKKELLEKNKIVKMKESTDKQVTKMNTDIQTMKQQRVKLMKQMKEEADNFRKWKQSKEKEVMQLKAKDRKREYEMTKMARNHEKQQGVLKRKAEEAAAANKRLKEVLEKRKAVAAERSKCPENERNRYQLQVKSLLNQDLEIAVSLKEAQHHLQSLMNDRKELTKQLSDLKDKLLNGPPKKKYAWGGAGDTKESSDEDKEEIKKQIRTLEQDLELRNAQIADLQQKIVDAEDGFRSKNLESIVSLGQAKTGMNYLLDQAVIAKCAQSRVACELRHQRNTVEDLTKQTEKMEEELKSVRHIHQEELLAQQRQYEDRILYLLRQLKTKKEDEPLLNSTLDEQTKERLKFQEQEIERLSGLHEELQKKMEECEVLKKELTLAKYQGRKMSLMPTITRADGSPYFTPPNPLLRKKKPKSQRTEAELMLDFDDFSDTDSDDFIADDKNDKDWTKTPLYKTKNQRRKNYGEISKDSDKSSSGPGGGGKFCSCKGNCQTKRCCCRKSLGLCVDGCGCNPDTCVNREGNSENVSQTSSGGLNTTFNVGLDQSGPGSADSTFNANTSVGRATRKALAAMNASQEEKPRRTRKSRESTKRPSASSLYKLESENSEGKAEDEDSDPITDLGQGGLKKKRRLLKQENSSFFPSITDEA</sequence>
<feature type="domain" description="Kinesin motor" evidence="20">
    <location>
        <begin position="8"/>
        <end position="336"/>
    </location>
</feature>
<evidence type="ECO:0000313" key="22">
    <source>
        <dbReference type="RefSeq" id="XP_013399662.1"/>
    </source>
</evidence>
<dbReference type="PROSITE" id="PS00411">
    <property type="entry name" value="KINESIN_MOTOR_1"/>
    <property type="match status" value="1"/>
</dbReference>
<dbReference type="SMART" id="SM00129">
    <property type="entry name" value="KISc"/>
    <property type="match status" value="1"/>
</dbReference>
<dbReference type="GO" id="GO:0051536">
    <property type="term" value="F:iron-sulfur cluster binding"/>
    <property type="evidence" value="ECO:0007669"/>
    <property type="project" value="UniProtKB-KW"/>
</dbReference>
<evidence type="ECO:0000256" key="11">
    <source>
        <dbReference type="ARBA" id="ARBA00023054"/>
    </source>
</evidence>
<gene>
    <name evidence="22" type="primary">LOC106165844</name>
</gene>
<keyword evidence="10" id="KW-0411">Iron-sulfur</keyword>
<evidence type="ECO:0000256" key="17">
    <source>
        <dbReference type="PROSITE-ProRule" id="PRU00283"/>
    </source>
</evidence>
<keyword evidence="12" id="KW-0238">DNA-binding</keyword>
<dbReference type="InterPro" id="IPR027640">
    <property type="entry name" value="Kinesin-like_fam"/>
</dbReference>
<keyword evidence="13 17" id="KW-0505">Motor protein</keyword>
<dbReference type="GO" id="GO:0007052">
    <property type="term" value="P:mitotic spindle organization"/>
    <property type="evidence" value="ECO:0007669"/>
    <property type="project" value="TreeGrafter"/>
</dbReference>
<keyword evidence="11 18" id="KW-0175">Coiled coil</keyword>
<feature type="region of interest" description="Disordered" evidence="19">
    <location>
        <begin position="471"/>
        <end position="497"/>
    </location>
</feature>